<comment type="caution">
    <text evidence="2">The sequence shown here is derived from an EMBL/GenBank/DDBJ whole genome shotgun (WGS) entry which is preliminary data.</text>
</comment>
<protein>
    <recommendedName>
        <fullName evidence="1">Endonuclease/exonuclease/phosphatase domain-containing protein</fullName>
    </recommendedName>
</protein>
<dbReference type="InterPro" id="IPR005135">
    <property type="entry name" value="Endo/exonuclease/phosphatase"/>
</dbReference>
<dbReference type="Pfam" id="PF14529">
    <property type="entry name" value="Exo_endo_phos_2"/>
    <property type="match status" value="1"/>
</dbReference>
<dbReference type="SUPFAM" id="SSF56219">
    <property type="entry name" value="DNase I-like"/>
    <property type="match status" value="1"/>
</dbReference>
<sequence length="78" mass="8784">MLIIYSNPNCDISDTLHKIDHLMSSSHRSNILIAGDFNSSNRYWYSNSNDLRGDSLLATLFVGFVHGDFKLINTVGFC</sequence>
<proteinExistence type="predicted"/>
<keyword evidence="3" id="KW-1185">Reference proteome</keyword>
<dbReference type="Gene3D" id="3.60.10.10">
    <property type="entry name" value="Endonuclease/exonuclease/phosphatase"/>
    <property type="match status" value="1"/>
</dbReference>
<name>A0A922I1W4_DERFA</name>
<reference evidence="2" key="2">
    <citation type="journal article" date="2022" name="Res Sq">
        <title>Comparative Genomics Reveals Insights into the Divergent Evolution of Astigmatic Mites and Household Pest Adaptations.</title>
        <authorList>
            <person name="Xiong Q."/>
            <person name="Wan A.T.-Y."/>
            <person name="Liu X.-Y."/>
            <person name="Fung C.S.-H."/>
            <person name="Xiao X."/>
            <person name="Malainual N."/>
            <person name="Hou J."/>
            <person name="Wang L."/>
            <person name="Wang M."/>
            <person name="Yang K."/>
            <person name="Cui Y."/>
            <person name="Leung E."/>
            <person name="Nong W."/>
            <person name="Shin S.-K."/>
            <person name="Au S."/>
            <person name="Jeong K.Y."/>
            <person name="Chew F.T."/>
            <person name="Hui J."/>
            <person name="Leung T.F."/>
            <person name="Tungtrongchitr A."/>
            <person name="Zhong N."/>
            <person name="Liu Z."/>
            <person name="Tsui S."/>
        </authorList>
    </citation>
    <scope>NUCLEOTIDE SEQUENCE</scope>
    <source>
        <strain evidence="2">Derf</strain>
        <tissue evidence="2">Whole organism</tissue>
    </source>
</reference>
<feature type="domain" description="Endonuclease/exonuclease/phosphatase" evidence="1">
    <location>
        <begin position="3"/>
        <end position="59"/>
    </location>
</feature>
<dbReference type="GO" id="GO:0003824">
    <property type="term" value="F:catalytic activity"/>
    <property type="evidence" value="ECO:0007669"/>
    <property type="project" value="InterPro"/>
</dbReference>
<evidence type="ECO:0000259" key="1">
    <source>
        <dbReference type="Pfam" id="PF14529"/>
    </source>
</evidence>
<dbReference type="AlphaFoldDB" id="A0A922I1W4"/>
<dbReference type="InterPro" id="IPR036691">
    <property type="entry name" value="Endo/exonu/phosph_ase_sf"/>
</dbReference>
<organism evidence="2 3">
    <name type="scientific">Dermatophagoides farinae</name>
    <name type="common">American house dust mite</name>
    <dbReference type="NCBI Taxonomy" id="6954"/>
    <lineage>
        <taxon>Eukaryota</taxon>
        <taxon>Metazoa</taxon>
        <taxon>Ecdysozoa</taxon>
        <taxon>Arthropoda</taxon>
        <taxon>Chelicerata</taxon>
        <taxon>Arachnida</taxon>
        <taxon>Acari</taxon>
        <taxon>Acariformes</taxon>
        <taxon>Sarcoptiformes</taxon>
        <taxon>Astigmata</taxon>
        <taxon>Psoroptidia</taxon>
        <taxon>Analgoidea</taxon>
        <taxon>Pyroglyphidae</taxon>
        <taxon>Dermatophagoidinae</taxon>
        <taxon>Dermatophagoides</taxon>
    </lineage>
</organism>
<dbReference type="Proteomes" id="UP000790347">
    <property type="component" value="Unassembled WGS sequence"/>
</dbReference>
<evidence type="ECO:0000313" key="2">
    <source>
        <dbReference type="EMBL" id="KAH9517500.1"/>
    </source>
</evidence>
<evidence type="ECO:0000313" key="3">
    <source>
        <dbReference type="Proteomes" id="UP000790347"/>
    </source>
</evidence>
<accession>A0A922I1W4</accession>
<dbReference type="EMBL" id="ASGP02000003">
    <property type="protein sequence ID" value="KAH9517500.1"/>
    <property type="molecule type" value="Genomic_DNA"/>
</dbReference>
<reference evidence="2" key="1">
    <citation type="submission" date="2013-05" db="EMBL/GenBank/DDBJ databases">
        <authorList>
            <person name="Yim A.K.Y."/>
            <person name="Chan T.F."/>
            <person name="Ji K.M."/>
            <person name="Liu X.Y."/>
            <person name="Zhou J.W."/>
            <person name="Li R.Q."/>
            <person name="Yang K.Y."/>
            <person name="Li J."/>
            <person name="Li M."/>
            <person name="Law P.T.W."/>
            <person name="Wu Y.L."/>
            <person name="Cai Z.L."/>
            <person name="Qin H."/>
            <person name="Bao Y."/>
            <person name="Leung R.K.K."/>
            <person name="Ng P.K.S."/>
            <person name="Zou J."/>
            <person name="Zhong X.J."/>
            <person name="Ran P.X."/>
            <person name="Zhong N.S."/>
            <person name="Liu Z.G."/>
            <person name="Tsui S.K.W."/>
        </authorList>
    </citation>
    <scope>NUCLEOTIDE SEQUENCE</scope>
    <source>
        <strain evidence="2">Derf</strain>
        <tissue evidence="2">Whole organism</tissue>
    </source>
</reference>
<gene>
    <name evidence="2" type="ORF">DERF_008174</name>
</gene>